<proteinExistence type="predicted"/>
<comment type="caution">
    <text evidence="1">The sequence shown here is derived from an EMBL/GenBank/DDBJ whole genome shotgun (WGS) entry which is preliminary data.</text>
</comment>
<accession>A0A7Y9EGQ0</accession>
<reference evidence="1 2" key="1">
    <citation type="submission" date="2020-07" db="EMBL/GenBank/DDBJ databases">
        <title>Sequencing the genomes of 1000 actinobacteria strains.</title>
        <authorList>
            <person name="Klenk H.-P."/>
        </authorList>
    </citation>
    <scope>NUCLEOTIDE SEQUENCE [LARGE SCALE GENOMIC DNA]</scope>
    <source>
        <strain evidence="1 2">DSM 40398</strain>
    </source>
</reference>
<protein>
    <submittedName>
        <fullName evidence="1">Uncharacterized protein</fullName>
    </submittedName>
</protein>
<gene>
    <name evidence="1" type="ORF">BJY14_003372</name>
</gene>
<evidence type="ECO:0000313" key="2">
    <source>
        <dbReference type="Proteomes" id="UP000529783"/>
    </source>
</evidence>
<dbReference type="Proteomes" id="UP000529783">
    <property type="component" value="Unassembled WGS sequence"/>
</dbReference>
<keyword evidence="2" id="KW-1185">Reference proteome</keyword>
<evidence type="ECO:0000313" key="1">
    <source>
        <dbReference type="EMBL" id="NYD47389.1"/>
    </source>
</evidence>
<dbReference type="AlphaFoldDB" id="A0A7Y9EGQ0"/>
<sequence length="33" mass="3214">MAAAVLSLALAGGATLPMKVGEEVETVQATVGK</sequence>
<organism evidence="1 2">
    <name type="scientific">Actinomadura luteofluorescens</name>
    <dbReference type="NCBI Taxonomy" id="46163"/>
    <lineage>
        <taxon>Bacteria</taxon>
        <taxon>Bacillati</taxon>
        <taxon>Actinomycetota</taxon>
        <taxon>Actinomycetes</taxon>
        <taxon>Streptosporangiales</taxon>
        <taxon>Thermomonosporaceae</taxon>
        <taxon>Actinomadura</taxon>
    </lineage>
</organism>
<name>A0A7Y9EGQ0_9ACTN</name>
<dbReference type="EMBL" id="JACCBA010000001">
    <property type="protein sequence ID" value="NYD47389.1"/>
    <property type="molecule type" value="Genomic_DNA"/>
</dbReference>